<evidence type="ECO:0000256" key="1">
    <source>
        <dbReference type="SAM" id="MobiDB-lite"/>
    </source>
</evidence>
<dbReference type="AlphaFoldDB" id="A0AA86P9T0"/>
<evidence type="ECO:0000313" key="2">
    <source>
        <dbReference type="EMBL" id="CAI9934575.1"/>
    </source>
</evidence>
<reference evidence="3 4" key="2">
    <citation type="submission" date="2024-07" db="EMBL/GenBank/DDBJ databases">
        <authorList>
            <person name="Akdeniz Z."/>
        </authorList>
    </citation>
    <scope>NUCLEOTIDE SEQUENCE [LARGE SCALE GENOMIC DNA]</scope>
</reference>
<evidence type="ECO:0000313" key="4">
    <source>
        <dbReference type="Proteomes" id="UP001642409"/>
    </source>
</evidence>
<gene>
    <name evidence="2" type="ORF">HINF_LOCUS22220</name>
    <name evidence="3" type="ORF">HINF_LOCUS64684</name>
</gene>
<feature type="region of interest" description="Disordered" evidence="1">
    <location>
        <begin position="97"/>
        <end position="130"/>
    </location>
</feature>
<organism evidence="2">
    <name type="scientific">Hexamita inflata</name>
    <dbReference type="NCBI Taxonomy" id="28002"/>
    <lineage>
        <taxon>Eukaryota</taxon>
        <taxon>Metamonada</taxon>
        <taxon>Diplomonadida</taxon>
        <taxon>Hexamitidae</taxon>
        <taxon>Hexamitinae</taxon>
        <taxon>Hexamita</taxon>
    </lineage>
</organism>
<dbReference type="EMBL" id="CATOUU010000574">
    <property type="protein sequence ID" value="CAI9934575.1"/>
    <property type="molecule type" value="Genomic_DNA"/>
</dbReference>
<feature type="compositionally biased region" description="Polar residues" evidence="1">
    <location>
        <begin position="100"/>
        <end position="109"/>
    </location>
</feature>
<keyword evidence="4" id="KW-1185">Reference proteome</keyword>
<sequence length="130" mass="14787">MSYSPSRIPTFNMGYLSPKRAAAPPSLDTLYNVPQRLPQVQSQTYISQIQLNAPIQPEIMCKKPRSISQLTGPAIIPVPNGKKRDLSPLDKLEPRKYDNWNANAKNDFQTGEGGIQFGDWDWNKRQQKMK</sequence>
<comment type="caution">
    <text evidence="2">The sequence shown here is derived from an EMBL/GenBank/DDBJ whole genome shotgun (WGS) entry which is preliminary data.</text>
</comment>
<evidence type="ECO:0000313" key="3">
    <source>
        <dbReference type="EMBL" id="CAL6089199.1"/>
    </source>
</evidence>
<reference evidence="2" key="1">
    <citation type="submission" date="2023-06" db="EMBL/GenBank/DDBJ databases">
        <authorList>
            <person name="Kurt Z."/>
        </authorList>
    </citation>
    <scope>NUCLEOTIDE SEQUENCE</scope>
</reference>
<dbReference type="EMBL" id="CAXDID020000417">
    <property type="protein sequence ID" value="CAL6089199.1"/>
    <property type="molecule type" value="Genomic_DNA"/>
</dbReference>
<protein>
    <submittedName>
        <fullName evidence="3">Hypothetical_protein</fullName>
    </submittedName>
</protein>
<proteinExistence type="predicted"/>
<name>A0AA86P9T0_9EUKA</name>
<dbReference type="Proteomes" id="UP001642409">
    <property type="component" value="Unassembled WGS sequence"/>
</dbReference>
<accession>A0AA86P9T0</accession>